<keyword evidence="8" id="KW-1185">Reference proteome</keyword>
<evidence type="ECO:0000256" key="3">
    <source>
        <dbReference type="ARBA" id="ARBA00022679"/>
    </source>
</evidence>
<sequence>MGKFETSHHDSMGDWRWGAAGLLIPIVIAVSFLCLCVFVSGQISKQRPQSLPAESINILQLESNERLRRRKVSDQNLTLDDQFTLPQASIRQYSHLFILSSDDVPPQRTIVPQVGGSVVAYVNGVRIGQERARPYVSSGQKPFYIDLSIPNSHFQTGNNRLEFIITPNEWGAEISEIYLGSKTELEPVSKEIVAMDFTRKLWAVSASLGLLAVIIGLALSWAWQRYFVYGIASGALMLKAMLSNAIALSAGISLFPASLVIECILGLCVCALFIRFRSRWTVVLRGLALAAVLALLLTAFAFMPLSNTIRFEPVIPFMAVGVLPFLGFALWTQLWADYRQSKTSKKDLINKLTTAEHIIIDQRAALDLEIKKSAQMEERQRLTRDIHDGIGGHLLSLLVRVQSGDASQSDIEAELQSGLNDLRLIVDSMDHSADDIESALKTFHARAKPQLMASGIALDWKISTPFKPGQYGPKTVLNLYRFMQEAISNTVRHSGANTLCIDLSCTGPSQPFRIYIADNGKGVPDLIKIPCGQGLKNMQARAKSLGAELVKGMGLGGKGLSYTLIIPPVTSS</sequence>
<dbReference type="InterPro" id="IPR036890">
    <property type="entry name" value="HATPase_C_sf"/>
</dbReference>
<evidence type="ECO:0000313" key="8">
    <source>
        <dbReference type="Proteomes" id="UP000282211"/>
    </source>
</evidence>
<evidence type="ECO:0000256" key="4">
    <source>
        <dbReference type="ARBA" id="ARBA00022777"/>
    </source>
</evidence>
<feature type="transmembrane region" description="Helical" evidence="6">
    <location>
        <begin position="315"/>
        <end position="336"/>
    </location>
</feature>
<dbReference type="PANTHER" id="PTHR24421">
    <property type="entry name" value="NITRATE/NITRITE SENSOR PROTEIN NARX-RELATED"/>
    <property type="match status" value="1"/>
</dbReference>
<dbReference type="Proteomes" id="UP000282211">
    <property type="component" value="Unassembled WGS sequence"/>
</dbReference>
<feature type="transmembrane region" description="Helical" evidence="6">
    <location>
        <begin position="201"/>
        <end position="223"/>
    </location>
</feature>
<dbReference type="CDD" id="cd16917">
    <property type="entry name" value="HATPase_UhpB-NarQ-NarX-like"/>
    <property type="match status" value="1"/>
</dbReference>
<dbReference type="Gene3D" id="3.30.565.10">
    <property type="entry name" value="Histidine kinase-like ATPase, C-terminal domain"/>
    <property type="match status" value="1"/>
</dbReference>
<protein>
    <recommendedName>
        <fullName evidence="2">histidine kinase</fullName>
        <ecNumber evidence="2">2.7.13.3</ecNumber>
    </recommendedName>
</protein>
<keyword evidence="6" id="KW-0472">Membrane</keyword>
<comment type="catalytic activity">
    <reaction evidence="1">
        <text>ATP + protein L-histidine = ADP + protein N-phospho-L-histidine.</text>
        <dbReference type="EC" id="2.7.13.3"/>
    </reaction>
</comment>
<dbReference type="InterPro" id="IPR050482">
    <property type="entry name" value="Sensor_HK_TwoCompSys"/>
</dbReference>
<gene>
    <name evidence="7" type="ORF">DES40_1912</name>
</gene>
<proteinExistence type="predicted"/>
<evidence type="ECO:0000256" key="6">
    <source>
        <dbReference type="SAM" id="Phobius"/>
    </source>
</evidence>
<comment type="caution">
    <text evidence="7">The sequence shown here is derived from an EMBL/GenBank/DDBJ whole genome shotgun (WGS) entry which is preliminary data.</text>
</comment>
<dbReference type="EMBL" id="RBII01000002">
    <property type="protein sequence ID" value="RKQ69128.1"/>
    <property type="molecule type" value="Genomic_DNA"/>
</dbReference>
<dbReference type="RefSeq" id="WP_147405888.1">
    <property type="nucleotide sequence ID" value="NZ_RBII01000002.1"/>
</dbReference>
<evidence type="ECO:0000256" key="2">
    <source>
        <dbReference type="ARBA" id="ARBA00012438"/>
    </source>
</evidence>
<keyword evidence="3" id="KW-0808">Transferase</keyword>
<name>A0A420WDS4_9PROT</name>
<dbReference type="Gene3D" id="1.20.5.1930">
    <property type="match status" value="1"/>
</dbReference>
<keyword evidence="6" id="KW-1133">Transmembrane helix</keyword>
<feature type="transmembrane region" description="Helical" evidence="6">
    <location>
        <begin position="286"/>
        <end position="303"/>
    </location>
</feature>
<evidence type="ECO:0000256" key="5">
    <source>
        <dbReference type="ARBA" id="ARBA00023012"/>
    </source>
</evidence>
<organism evidence="7 8">
    <name type="scientific">Litorimonas taeanensis</name>
    <dbReference type="NCBI Taxonomy" id="568099"/>
    <lineage>
        <taxon>Bacteria</taxon>
        <taxon>Pseudomonadati</taxon>
        <taxon>Pseudomonadota</taxon>
        <taxon>Alphaproteobacteria</taxon>
        <taxon>Maricaulales</taxon>
        <taxon>Robiginitomaculaceae</taxon>
    </lineage>
</organism>
<reference evidence="7 8" key="1">
    <citation type="submission" date="2018-10" db="EMBL/GenBank/DDBJ databases">
        <title>Genomic Encyclopedia of Type Strains, Phase IV (KMG-IV): sequencing the most valuable type-strain genomes for metagenomic binning, comparative biology and taxonomic classification.</title>
        <authorList>
            <person name="Goeker M."/>
        </authorList>
    </citation>
    <scope>NUCLEOTIDE SEQUENCE [LARGE SCALE GENOMIC DNA]</scope>
    <source>
        <strain evidence="7 8">DSM 22008</strain>
    </source>
</reference>
<dbReference type="OrthoDB" id="9778496at2"/>
<accession>A0A420WDS4</accession>
<dbReference type="PANTHER" id="PTHR24421:SF10">
    <property type="entry name" value="NITRATE_NITRITE SENSOR PROTEIN NARQ"/>
    <property type="match status" value="1"/>
</dbReference>
<dbReference type="SUPFAM" id="SSF55874">
    <property type="entry name" value="ATPase domain of HSP90 chaperone/DNA topoisomerase II/histidine kinase"/>
    <property type="match status" value="1"/>
</dbReference>
<keyword evidence="6" id="KW-0812">Transmembrane</keyword>
<keyword evidence="4 7" id="KW-0418">Kinase</keyword>
<dbReference type="GO" id="GO:0000160">
    <property type="term" value="P:phosphorelay signal transduction system"/>
    <property type="evidence" value="ECO:0007669"/>
    <property type="project" value="UniProtKB-KW"/>
</dbReference>
<dbReference type="GO" id="GO:0004673">
    <property type="term" value="F:protein histidine kinase activity"/>
    <property type="evidence" value="ECO:0007669"/>
    <property type="project" value="UniProtKB-EC"/>
</dbReference>
<dbReference type="EC" id="2.7.13.3" evidence="2"/>
<feature type="transmembrane region" description="Helical" evidence="6">
    <location>
        <begin position="20"/>
        <end position="39"/>
    </location>
</feature>
<evidence type="ECO:0000313" key="7">
    <source>
        <dbReference type="EMBL" id="RKQ69128.1"/>
    </source>
</evidence>
<dbReference type="InParanoid" id="A0A420WDS4"/>
<dbReference type="AlphaFoldDB" id="A0A420WDS4"/>
<keyword evidence="5" id="KW-0902">Two-component regulatory system</keyword>
<evidence type="ECO:0000256" key="1">
    <source>
        <dbReference type="ARBA" id="ARBA00000085"/>
    </source>
</evidence>
<feature type="transmembrane region" description="Helical" evidence="6">
    <location>
        <begin position="246"/>
        <end position="274"/>
    </location>
</feature>